<feature type="domain" description="Telomeric single stranded DNA binding POT1/Cdc13" evidence="6">
    <location>
        <begin position="322"/>
        <end position="458"/>
    </location>
</feature>
<evidence type="ECO:0000256" key="1">
    <source>
        <dbReference type="ARBA" id="ARBA00004574"/>
    </source>
</evidence>
<evidence type="ECO:0000256" key="3">
    <source>
        <dbReference type="ARBA" id="ARBA00022895"/>
    </source>
</evidence>
<comment type="subcellular location">
    <subcellularLocation>
        <location evidence="1">Chromosome</location>
        <location evidence="1">Telomere</location>
    </subcellularLocation>
</comment>
<dbReference type="GO" id="GO:0010521">
    <property type="term" value="F:telomerase inhibitor activity"/>
    <property type="evidence" value="ECO:0007669"/>
    <property type="project" value="TreeGrafter"/>
</dbReference>
<protein>
    <recommendedName>
        <fullName evidence="6">Telomeric single stranded DNA binding POT1/Cdc13 domain-containing protein</fullName>
    </recommendedName>
</protein>
<evidence type="ECO:0000256" key="2">
    <source>
        <dbReference type="ARBA" id="ARBA00022454"/>
    </source>
</evidence>
<feature type="compositionally biased region" description="Low complexity" evidence="5">
    <location>
        <begin position="268"/>
        <end position="279"/>
    </location>
</feature>
<accession>A0A067N1A2</accession>
<dbReference type="GO" id="GO:0016233">
    <property type="term" value="P:telomere capping"/>
    <property type="evidence" value="ECO:0007669"/>
    <property type="project" value="TreeGrafter"/>
</dbReference>
<dbReference type="GO" id="GO:0032210">
    <property type="term" value="P:regulation of telomere maintenance via telomerase"/>
    <property type="evidence" value="ECO:0007669"/>
    <property type="project" value="TreeGrafter"/>
</dbReference>
<keyword evidence="3" id="KW-0779">Telomere</keyword>
<dbReference type="Gene3D" id="2.40.50.140">
    <property type="entry name" value="Nucleic acid-binding proteins"/>
    <property type="match status" value="2"/>
</dbReference>
<dbReference type="InParanoid" id="A0A067N1A2"/>
<feature type="compositionally biased region" description="Basic residues" evidence="5">
    <location>
        <begin position="246"/>
        <end position="257"/>
    </location>
</feature>
<name>A0A067N1A2_BOTB1</name>
<dbReference type="Proteomes" id="UP000027195">
    <property type="component" value="Unassembled WGS sequence"/>
</dbReference>
<keyword evidence="4" id="KW-0238">DNA-binding</keyword>
<dbReference type="GO" id="GO:0098505">
    <property type="term" value="F:G-rich strand telomeric DNA binding"/>
    <property type="evidence" value="ECO:0007669"/>
    <property type="project" value="TreeGrafter"/>
</dbReference>
<dbReference type="EMBL" id="KL198022">
    <property type="protein sequence ID" value="KDQ17907.1"/>
    <property type="molecule type" value="Genomic_DNA"/>
</dbReference>
<proteinExistence type="predicted"/>
<evidence type="ECO:0000259" key="6">
    <source>
        <dbReference type="Pfam" id="PF02765"/>
    </source>
</evidence>
<evidence type="ECO:0000256" key="5">
    <source>
        <dbReference type="SAM" id="MobiDB-lite"/>
    </source>
</evidence>
<feature type="region of interest" description="Disordered" evidence="5">
    <location>
        <begin position="166"/>
        <end position="279"/>
    </location>
</feature>
<evidence type="ECO:0000313" key="8">
    <source>
        <dbReference type="Proteomes" id="UP000027195"/>
    </source>
</evidence>
<feature type="compositionally biased region" description="Basic and acidic residues" evidence="5">
    <location>
        <begin position="11"/>
        <end position="22"/>
    </location>
</feature>
<organism evidence="7 8">
    <name type="scientific">Botryobasidium botryosum (strain FD-172 SS1)</name>
    <dbReference type="NCBI Taxonomy" id="930990"/>
    <lineage>
        <taxon>Eukaryota</taxon>
        <taxon>Fungi</taxon>
        <taxon>Dikarya</taxon>
        <taxon>Basidiomycota</taxon>
        <taxon>Agaricomycotina</taxon>
        <taxon>Agaricomycetes</taxon>
        <taxon>Cantharellales</taxon>
        <taxon>Botryobasidiaceae</taxon>
        <taxon>Botryobasidium</taxon>
    </lineage>
</organism>
<evidence type="ECO:0000256" key="4">
    <source>
        <dbReference type="ARBA" id="ARBA00023125"/>
    </source>
</evidence>
<reference evidence="8" key="1">
    <citation type="journal article" date="2014" name="Proc. Natl. Acad. Sci. U.S.A.">
        <title>Extensive sampling of basidiomycete genomes demonstrates inadequacy of the white-rot/brown-rot paradigm for wood decay fungi.</title>
        <authorList>
            <person name="Riley R."/>
            <person name="Salamov A.A."/>
            <person name="Brown D.W."/>
            <person name="Nagy L.G."/>
            <person name="Floudas D."/>
            <person name="Held B.W."/>
            <person name="Levasseur A."/>
            <person name="Lombard V."/>
            <person name="Morin E."/>
            <person name="Otillar R."/>
            <person name="Lindquist E.A."/>
            <person name="Sun H."/>
            <person name="LaButti K.M."/>
            <person name="Schmutz J."/>
            <person name="Jabbour D."/>
            <person name="Luo H."/>
            <person name="Baker S.E."/>
            <person name="Pisabarro A.G."/>
            <person name="Walton J.D."/>
            <person name="Blanchette R.A."/>
            <person name="Henrissat B."/>
            <person name="Martin F."/>
            <person name="Cullen D."/>
            <person name="Hibbett D.S."/>
            <person name="Grigoriev I.V."/>
        </authorList>
    </citation>
    <scope>NUCLEOTIDE SEQUENCE [LARGE SCALE GENOMIC DNA]</scope>
    <source>
        <strain evidence="8">FD-172 SS1</strain>
    </source>
</reference>
<dbReference type="PANTHER" id="PTHR14513:SF0">
    <property type="entry name" value="PROTECTION OF TELOMERES PROTEIN 1"/>
    <property type="match status" value="1"/>
</dbReference>
<dbReference type="AlphaFoldDB" id="A0A067N1A2"/>
<keyword evidence="2" id="KW-0158">Chromosome</keyword>
<dbReference type="InterPro" id="IPR012340">
    <property type="entry name" value="NA-bd_OB-fold"/>
</dbReference>
<feature type="compositionally biased region" description="Pro residues" evidence="5">
    <location>
        <begin position="225"/>
        <end position="238"/>
    </location>
</feature>
<dbReference type="STRING" id="930990.A0A067N1A2"/>
<sequence length="840" mass="93854">MSKRSGSHHPLPRDGAAKRPRIDNNALDDPFDPGQELAPSELEVGVSYPSGYVSGVIKIKWPRQGSSKILFHVLNDEEPRKTFVVELKGPLVAKYVDFDRMEVALEDPVLISLKSGEIVKGNVGKDKAWPFKIVFPTEFVIKFPATHRRAELTVDLFNVKEKMGETWFSTPPEPTPNLDVEMSLRPPQEDEPEGLSDVPAEEESMEARTPRSELRPQTPMDVDPVPEPEPAPPAPPQTLDPADKSTKKKKKKKKKRDTRHENDTTRDAPLAAAPAPAEVQAAVEPAPPAQNQAEEAAKDIVVHFGQPNVAASIALRSSSCTYTSLDGLKPQTRPNVIGVVCKVGEKVTSSGEHLTSLAIKDPSNEHGVAFSLFAWRDKKEYLPPAVNGHVLLLQNMHMRAYGGGCNGTGYKSQFRWVLYDPSAKKCYHFKDGTLDQNGGPYYNPNLEEVEYMAKLGDWHNNPSGVVNQIQAKYRRQQQTIAGAQIDIFFDCVVEVLRIFPTERCTEVDITDYTSREDLNGSNEEPRGCVVRVELWETSHEEASKLKMGGIYLFANLRLQLRDVVRGKHNEGHQIQPLRMNPPENDAVIALLRRKAEYQDAIENPPPVVRAESLMTPFIRPESKESPVICKYPYHPRSTITQILQSKECPAKFTFQARIIDYLPVDLNEAVERICKRCTKLLGKDCALCFHCAVENDDLGSEDVLYRYRMAFALEGKSGQGELADLLQARIHDEYMLEFIPSLPRSQAEAKDPADAVKALHRHLKDSGILGNLELVHRDLQAGGRQAEEASPIYGPYLDLCVMKWSAVQPRLDENGKVVKERFELFSLFGAELRPQGAASS</sequence>
<dbReference type="InterPro" id="IPR028389">
    <property type="entry name" value="POT1"/>
</dbReference>
<dbReference type="HOGENOM" id="CLU_338582_0_0_1"/>
<dbReference type="OrthoDB" id="2186770at2759"/>
<dbReference type="SUPFAM" id="SSF50249">
    <property type="entry name" value="Nucleic acid-binding proteins"/>
    <property type="match status" value="1"/>
</dbReference>
<dbReference type="PANTHER" id="PTHR14513">
    <property type="entry name" value="PROTECTION OF TELOMERES 1"/>
    <property type="match status" value="1"/>
</dbReference>
<dbReference type="GO" id="GO:0000783">
    <property type="term" value="C:nuclear telomere cap complex"/>
    <property type="evidence" value="ECO:0007669"/>
    <property type="project" value="TreeGrafter"/>
</dbReference>
<dbReference type="Pfam" id="PF02765">
    <property type="entry name" value="POT1"/>
    <property type="match status" value="1"/>
</dbReference>
<feature type="region of interest" description="Disordered" evidence="5">
    <location>
        <begin position="1"/>
        <end position="37"/>
    </location>
</feature>
<feature type="compositionally biased region" description="Acidic residues" evidence="5">
    <location>
        <begin position="189"/>
        <end position="204"/>
    </location>
</feature>
<gene>
    <name evidence="7" type="ORF">BOTBODRAFT_185322</name>
</gene>
<evidence type="ECO:0000313" key="7">
    <source>
        <dbReference type="EMBL" id="KDQ17907.1"/>
    </source>
</evidence>
<feature type="compositionally biased region" description="Basic and acidic residues" evidence="5">
    <location>
        <begin position="205"/>
        <end position="214"/>
    </location>
</feature>
<keyword evidence="8" id="KW-1185">Reference proteome</keyword>
<dbReference type="InterPro" id="IPR011564">
    <property type="entry name" value="Telomer_end-bd_POT1/Cdc13"/>
</dbReference>